<reference evidence="2" key="2">
    <citation type="submission" date="2014-07" db="EMBL/GenBank/DDBJ databases">
        <authorList>
            <person name="Hull J."/>
        </authorList>
    </citation>
    <scope>NUCLEOTIDE SEQUENCE</scope>
</reference>
<proteinExistence type="predicted"/>
<accession>A0A0A9WLG4</accession>
<reference evidence="2" key="1">
    <citation type="journal article" date="2014" name="PLoS ONE">
        <title>Transcriptome-Based Identification of ABC Transporters in the Western Tarnished Plant Bug Lygus hesperus.</title>
        <authorList>
            <person name="Hull J.J."/>
            <person name="Chaney K."/>
            <person name="Geib S.M."/>
            <person name="Fabrick J.A."/>
            <person name="Brent C.S."/>
            <person name="Walsh D."/>
            <person name="Lavine L.C."/>
        </authorList>
    </citation>
    <scope>NUCLEOTIDE SEQUENCE</scope>
</reference>
<feature type="compositionally biased region" description="Pro residues" evidence="1">
    <location>
        <begin position="152"/>
        <end position="162"/>
    </location>
</feature>
<gene>
    <name evidence="2" type="ORF">CM83_54257</name>
</gene>
<protein>
    <submittedName>
        <fullName evidence="2">Uncharacterized protein</fullName>
    </submittedName>
</protein>
<feature type="non-terminal residue" evidence="2">
    <location>
        <position position="1"/>
    </location>
</feature>
<evidence type="ECO:0000256" key="1">
    <source>
        <dbReference type="SAM" id="MobiDB-lite"/>
    </source>
</evidence>
<feature type="region of interest" description="Disordered" evidence="1">
    <location>
        <begin position="74"/>
        <end position="167"/>
    </location>
</feature>
<organism evidence="2">
    <name type="scientific">Lygus hesperus</name>
    <name type="common">Western plant bug</name>
    <dbReference type="NCBI Taxonomy" id="30085"/>
    <lineage>
        <taxon>Eukaryota</taxon>
        <taxon>Metazoa</taxon>
        <taxon>Ecdysozoa</taxon>
        <taxon>Arthropoda</taxon>
        <taxon>Hexapoda</taxon>
        <taxon>Insecta</taxon>
        <taxon>Pterygota</taxon>
        <taxon>Neoptera</taxon>
        <taxon>Paraneoptera</taxon>
        <taxon>Hemiptera</taxon>
        <taxon>Heteroptera</taxon>
        <taxon>Panheteroptera</taxon>
        <taxon>Cimicomorpha</taxon>
        <taxon>Miridae</taxon>
        <taxon>Mirini</taxon>
        <taxon>Lygus</taxon>
    </lineage>
</organism>
<dbReference type="AlphaFoldDB" id="A0A0A9WLG4"/>
<evidence type="ECO:0000313" key="2">
    <source>
        <dbReference type="EMBL" id="JAG08266.1"/>
    </source>
</evidence>
<feature type="compositionally biased region" description="Low complexity" evidence="1">
    <location>
        <begin position="135"/>
        <end position="151"/>
    </location>
</feature>
<dbReference type="EMBL" id="GBHO01035338">
    <property type="protein sequence ID" value="JAG08266.1"/>
    <property type="molecule type" value="Transcribed_RNA"/>
</dbReference>
<name>A0A0A9WLG4_LYGHE</name>
<sequence>RHGIRSYEETAVTRAINSTQAQVHPVIPRPPPTMRTSLMIVSALALMAMFLGADGRYYKKINADYVTYVDWGRGKRQSHPDQTVARIPQIPFGDSSGNEALPSGGGQIIDDTVPAPVEYLTPPAPDTAPQGVPAQLSPQQPQLQQPQQLPLQQPPPQQPPPLTDKWDLGFEAGDILVPPVAGEQQASQYDTLKLFTLLPTSSLPQGELLDSFGPEEQESAADSRTPFVDSYRAEYQQLKQEDEVRPNSNAPVYTFVKTDPHGHFKWGVHIGN</sequence>